<dbReference type="RefSeq" id="WP_154581012.1">
    <property type="nucleotide sequence ID" value="NZ_VULP01000014.1"/>
</dbReference>
<feature type="domain" description="HicB-like antitoxin of toxin-antitoxin system" evidence="1">
    <location>
        <begin position="5"/>
        <end position="114"/>
    </location>
</feature>
<dbReference type="SUPFAM" id="SSF143100">
    <property type="entry name" value="TTHA1013/TTHA0281-like"/>
    <property type="match status" value="1"/>
</dbReference>
<dbReference type="EMBL" id="VULP01000014">
    <property type="protein sequence ID" value="MSU82337.1"/>
    <property type="molecule type" value="Genomic_DNA"/>
</dbReference>
<sequence length="139" mass="15278">MLSAYPACFIKEDTAYSVIFPDLNTATCGDNLEDALSMAVDCLAGYLYSANLEGVSVPPASSLQDIDIQKVMDELEVTSDEAFVNIVTVDVEEYAKAHFTKSVRKNLTIPSWLNDAAMKQNINFSQVLQEALMQKMGLN</sequence>
<name>A0A6N7YBE6_9FIRM</name>
<reference evidence="2 3" key="1">
    <citation type="submission" date="2019-08" db="EMBL/GenBank/DDBJ databases">
        <title>In-depth cultivation of the pig gut microbiome towards novel bacterial diversity and tailored functional studies.</title>
        <authorList>
            <person name="Wylensek D."/>
            <person name="Hitch T.C.A."/>
            <person name="Clavel T."/>
        </authorList>
    </citation>
    <scope>NUCLEOTIDE SEQUENCE [LARGE SCALE GENOMIC DNA]</scope>
    <source>
        <strain evidence="2 3">BSM-383-APC-4H</strain>
    </source>
</reference>
<evidence type="ECO:0000313" key="3">
    <source>
        <dbReference type="Proteomes" id="UP000433359"/>
    </source>
</evidence>
<dbReference type="InterPro" id="IPR035069">
    <property type="entry name" value="TTHA1013/TTHA0281-like"/>
</dbReference>
<dbReference type="Proteomes" id="UP000433359">
    <property type="component" value="Unassembled WGS sequence"/>
</dbReference>
<evidence type="ECO:0000259" key="1">
    <source>
        <dbReference type="Pfam" id="PF15919"/>
    </source>
</evidence>
<protein>
    <submittedName>
        <fullName evidence="2">HicB family protein</fullName>
    </submittedName>
</protein>
<proteinExistence type="predicted"/>
<dbReference type="AlphaFoldDB" id="A0A6N7YBE6"/>
<dbReference type="Pfam" id="PF15919">
    <property type="entry name" value="HicB_lk_antitox"/>
    <property type="match status" value="1"/>
</dbReference>
<dbReference type="InterPro" id="IPR031807">
    <property type="entry name" value="HicB-like"/>
</dbReference>
<evidence type="ECO:0000313" key="2">
    <source>
        <dbReference type="EMBL" id="MSU82337.1"/>
    </source>
</evidence>
<dbReference type="Gene3D" id="3.30.160.250">
    <property type="match status" value="1"/>
</dbReference>
<organism evidence="2 3">
    <name type="scientific">Anaerobutyricum soehngenii</name>
    <dbReference type="NCBI Taxonomy" id="105843"/>
    <lineage>
        <taxon>Bacteria</taxon>
        <taxon>Bacillati</taxon>
        <taxon>Bacillota</taxon>
        <taxon>Clostridia</taxon>
        <taxon>Lachnospirales</taxon>
        <taxon>Lachnospiraceae</taxon>
        <taxon>Anaerobutyricum</taxon>
    </lineage>
</organism>
<gene>
    <name evidence="2" type="ORF">FYJ25_08250</name>
</gene>
<comment type="caution">
    <text evidence="2">The sequence shown here is derived from an EMBL/GenBank/DDBJ whole genome shotgun (WGS) entry which is preliminary data.</text>
</comment>
<accession>A0A6N7YBE6</accession>